<proteinExistence type="predicted"/>
<feature type="domain" description="EF-hand" evidence="2">
    <location>
        <begin position="23"/>
        <end position="58"/>
    </location>
</feature>
<dbReference type="RefSeq" id="WP_161044571.1">
    <property type="nucleotide sequence ID" value="NZ_WWCS01000004.1"/>
</dbReference>
<feature type="compositionally biased region" description="Basic and acidic residues" evidence="1">
    <location>
        <begin position="61"/>
        <end position="82"/>
    </location>
</feature>
<dbReference type="InterPro" id="IPR018247">
    <property type="entry name" value="EF_Hand_1_Ca_BS"/>
</dbReference>
<dbReference type="SMART" id="SM00054">
    <property type="entry name" value="EFh"/>
    <property type="match status" value="2"/>
</dbReference>
<dbReference type="InterPro" id="IPR011992">
    <property type="entry name" value="EF-hand-dom_pair"/>
</dbReference>
<gene>
    <name evidence="3" type="ORF">GTP55_08910</name>
</gene>
<accession>A0ABW9WES2</accession>
<comment type="caution">
    <text evidence="3">The sequence shown here is derived from an EMBL/GenBank/DDBJ whole genome shotgun (WGS) entry which is preliminary data.</text>
</comment>
<feature type="compositionally biased region" description="Low complexity" evidence="1">
    <location>
        <begin position="1"/>
        <end position="14"/>
    </location>
</feature>
<dbReference type="CDD" id="cd00051">
    <property type="entry name" value="EFh"/>
    <property type="match status" value="1"/>
</dbReference>
<evidence type="ECO:0000256" key="1">
    <source>
        <dbReference type="SAM" id="MobiDB-lite"/>
    </source>
</evidence>
<protein>
    <submittedName>
        <fullName evidence="3">EF-hand domain-containing protein</fullName>
    </submittedName>
</protein>
<evidence type="ECO:0000313" key="3">
    <source>
        <dbReference type="EMBL" id="MYN39491.1"/>
    </source>
</evidence>
<sequence>MSTAISSVSSTTTTAPTFDPAKGAARLATKMFDDMDADTDGSVSKDEFVKGLESKGVSSDDATKQFDAIDKEGTGSITKDDLTSAIKSGDFKPPRPQGGGEGGSQGASGVSGAGGARGAGGAGGAGGASAAGGSSSATKTYEAADKNEDGTVTQQEQLVYDIAQASKAAAASNTSQIGNNIDALA</sequence>
<dbReference type="PROSITE" id="PS00018">
    <property type="entry name" value="EF_HAND_1"/>
    <property type="match status" value="1"/>
</dbReference>
<feature type="domain" description="EF-hand" evidence="2">
    <location>
        <begin position="60"/>
        <end position="92"/>
    </location>
</feature>
<evidence type="ECO:0000259" key="2">
    <source>
        <dbReference type="PROSITE" id="PS50222"/>
    </source>
</evidence>
<dbReference type="Proteomes" id="UP000466332">
    <property type="component" value="Unassembled WGS sequence"/>
</dbReference>
<reference evidence="3 4" key="1">
    <citation type="submission" date="2019-12" db="EMBL/GenBank/DDBJ databases">
        <title>Novel species isolated from a subtropical stream in China.</title>
        <authorList>
            <person name="Lu H."/>
        </authorList>
    </citation>
    <scope>NUCLEOTIDE SEQUENCE [LARGE SCALE GENOMIC DNA]</scope>
    <source>
        <strain evidence="3 4">FT109W</strain>
    </source>
</reference>
<dbReference type="EMBL" id="WWCS01000004">
    <property type="protein sequence ID" value="MYN39491.1"/>
    <property type="molecule type" value="Genomic_DNA"/>
</dbReference>
<dbReference type="SUPFAM" id="SSF47473">
    <property type="entry name" value="EF-hand"/>
    <property type="match status" value="1"/>
</dbReference>
<dbReference type="InterPro" id="IPR002048">
    <property type="entry name" value="EF_hand_dom"/>
</dbReference>
<organism evidence="3 4">
    <name type="scientific">Duganella margarita</name>
    <dbReference type="NCBI Taxonomy" id="2692170"/>
    <lineage>
        <taxon>Bacteria</taxon>
        <taxon>Pseudomonadati</taxon>
        <taxon>Pseudomonadota</taxon>
        <taxon>Betaproteobacteria</taxon>
        <taxon>Burkholderiales</taxon>
        <taxon>Oxalobacteraceae</taxon>
        <taxon>Telluria group</taxon>
        <taxon>Duganella</taxon>
    </lineage>
</organism>
<name>A0ABW9WES2_9BURK</name>
<keyword evidence="4" id="KW-1185">Reference proteome</keyword>
<evidence type="ECO:0000313" key="4">
    <source>
        <dbReference type="Proteomes" id="UP000466332"/>
    </source>
</evidence>
<feature type="compositionally biased region" description="Gly residues" evidence="1">
    <location>
        <begin position="97"/>
        <end position="130"/>
    </location>
</feature>
<feature type="region of interest" description="Disordered" evidence="1">
    <location>
        <begin position="52"/>
        <end position="152"/>
    </location>
</feature>
<dbReference type="Pfam" id="PF13202">
    <property type="entry name" value="EF-hand_5"/>
    <property type="match status" value="1"/>
</dbReference>
<dbReference type="Gene3D" id="1.10.238.10">
    <property type="entry name" value="EF-hand"/>
    <property type="match status" value="1"/>
</dbReference>
<dbReference type="PROSITE" id="PS50222">
    <property type="entry name" value="EF_HAND_2"/>
    <property type="match status" value="2"/>
</dbReference>
<feature type="region of interest" description="Disordered" evidence="1">
    <location>
        <begin position="1"/>
        <end position="22"/>
    </location>
</feature>